<dbReference type="GO" id="GO:0015888">
    <property type="term" value="P:thiamine transport"/>
    <property type="evidence" value="ECO:0007669"/>
    <property type="project" value="TreeGrafter"/>
</dbReference>
<dbReference type="Pfam" id="PF13416">
    <property type="entry name" value="SBP_bac_8"/>
    <property type="match status" value="1"/>
</dbReference>
<evidence type="ECO:0000256" key="1">
    <source>
        <dbReference type="ARBA" id="ARBA00004418"/>
    </source>
</evidence>
<sequence length="349" mass="38415">MPDLQPLSRRSVIGGLTATAIASPAYIRPGWAQGKRIVIVNSGGAMGDAKRKALYDPFTKATGIEIVTASGPDLAKIKAQVERKDVEWDITDLNDAWVPAAARLGLLEKIDESIVNRADAIPQSKHDYAVGGTVYAAGIAFPTNRLGGKAPKTWPEFWDAKGFPGRRGLRNRVTDTLEIALMGDGVPASQVYPCDVERAFKALERIKPAVSHWIAQTAQTVALIQGNETDFTYTYTTRVKDLQAVNVPIDYSFKQNILGIGWIGALKGTRNRDAAMRFLAFTMDKDRQVELSNLSGDAPTYADALAKVDPATRKWLPNIADPDNLFVNAAWWDSRIEELNTRFKEWLLT</sequence>
<evidence type="ECO:0000313" key="7">
    <source>
        <dbReference type="Proteomes" id="UP000199664"/>
    </source>
</evidence>
<dbReference type="GO" id="GO:0030288">
    <property type="term" value="C:outer membrane-bounded periplasmic space"/>
    <property type="evidence" value="ECO:0007669"/>
    <property type="project" value="TreeGrafter"/>
</dbReference>
<gene>
    <name evidence="6" type="ORF">SAMN04515666_10612</name>
</gene>
<dbReference type="GO" id="GO:0030976">
    <property type="term" value="F:thiamine pyrophosphate binding"/>
    <property type="evidence" value="ECO:0007669"/>
    <property type="project" value="TreeGrafter"/>
</dbReference>
<name>A0A1H7TXF4_9HYPH</name>
<dbReference type="EMBL" id="FOAN01000006">
    <property type="protein sequence ID" value="SEL89106.1"/>
    <property type="molecule type" value="Genomic_DNA"/>
</dbReference>
<comment type="similarity">
    <text evidence="2">Belongs to the bacterial solute-binding protein 1 family.</text>
</comment>
<dbReference type="InterPro" id="IPR006059">
    <property type="entry name" value="SBP"/>
</dbReference>
<keyword evidence="3" id="KW-0813">Transport</keyword>
<proteinExistence type="inferred from homology"/>
<dbReference type="CDD" id="cd13589">
    <property type="entry name" value="PBP2_polyamine_RpCGA009"/>
    <property type="match status" value="1"/>
</dbReference>
<keyword evidence="7" id="KW-1185">Reference proteome</keyword>
<dbReference type="AlphaFoldDB" id="A0A1H7TXF4"/>
<accession>A0A1H7TXF4</accession>
<evidence type="ECO:0000256" key="3">
    <source>
        <dbReference type="ARBA" id="ARBA00022448"/>
    </source>
</evidence>
<reference evidence="7" key="1">
    <citation type="submission" date="2016-10" db="EMBL/GenBank/DDBJ databases">
        <authorList>
            <person name="Varghese N."/>
            <person name="Submissions S."/>
        </authorList>
    </citation>
    <scope>NUCLEOTIDE SEQUENCE [LARGE SCALE GENOMIC DNA]</scope>
    <source>
        <strain evidence="7">LMG 26383,CCUG 61248,R- 45681</strain>
    </source>
</reference>
<comment type="subcellular location">
    <subcellularLocation>
        <location evidence="1">Periplasm</location>
    </subcellularLocation>
</comment>
<evidence type="ECO:0000256" key="5">
    <source>
        <dbReference type="ARBA" id="ARBA00022764"/>
    </source>
</evidence>
<dbReference type="SUPFAM" id="SSF53850">
    <property type="entry name" value="Periplasmic binding protein-like II"/>
    <property type="match status" value="1"/>
</dbReference>
<dbReference type="PANTHER" id="PTHR30006:SF3">
    <property type="entry name" value="THIAMINE-BINDING PERIPLASMIC PROTEIN"/>
    <property type="match status" value="1"/>
</dbReference>
<keyword evidence="5" id="KW-0574">Periplasm</keyword>
<dbReference type="Proteomes" id="UP000199664">
    <property type="component" value="Unassembled WGS sequence"/>
</dbReference>
<dbReference type="RefSeq" id="WP_091837199.1">
    <property type="nucleotide sequence ID" value="NZ_FOAN01000006.1"/>
</dbReference>
<dbReference type="STRING" id="1036779.SAMN04515666_10612"/>
<dbReference type="OrthoDB" id="9815444at2"/>
<organism evidence="6 7">
    <name type="scientific">Bosea lupini</name>
    <dbReference type="NCBI Taxonomy" id="1036779"/>
    <lineage>
        <taxon>Bacteria</taxon>
        <taxon>Pseudomonadati</taxon>
        <taxon>Pseudomonadota</taxon>
        <taxon>Alphaproteobacteria</taxon>
        <taxon>Hyphomicrobiales</taxon>
        <taxon>Boseaceae</taxon>
        <taxon>Bosea</taxon>
    </lineage>
</organism>
<keyword evidence="4" id="KW-0732">Signal</keyword>
<dbReference type="GO" id="GO:0030975">
    <property type="term" value="F:thiamine binding"/>
    <property type="evidence" value="ECO:0007669"/>
    <property type="project" value="TreeGrafter"/>
</dbReference>
<dbReference type="Gene3D" id="3.40.190.10">
    <property type="entry name" value="Periplasmic binding protein-like II"/>
    <property type="match status" value="2"/>
</dbReference>
<dbReference type="PANTHER" id="PTHR30006">
    <property type="entry name" value="THIAMINE-BINDING PERIPLASMIC PROTEIN-RELATED"/>
    <property type="match status" value="1"/>
</dbReference>
<protein>
    <submittedName>
        <fullName evidence="6">Putative spermidine/putrescine transport system substrate-binding protein</fullName>
    </submittedName>
</protein>
<evidence type="ECO:0000313" key="6">
    <source>
        <dbReference type="EMBL" id="SEL89106.1"/>
    </source>
</evidence>
<evidence type="ECO:0000256" key="4">
    <source>
        <dbReference type="ARBA" id="ARBA00022729"/>
    </source>
</evidence>
<evidence type="ECO:0000256" key="2">
    <source>
        <dbReference type="ARBA" id="ARBA00008520"/>
    </source>
</evidence>